<dbReference type="EMBL" id="KF900959">
    <property type="protein sequence ID" value="AIF12936.1"/>
    <property type="molecule type" value="Genomic_DNA"/>
</dbReference>
<dbReference type="Gene3D" id="3.30.450.20">
    <property type="entry name" value="PAS domain"/>
    <property type="match status" value="1"/>
</dbReference>
<dbReference type="SUPFAM" id="SSF55785">
    <property type="entry name" value="PYP-like sensor domain (PAS domain)"/>
    <property type="match status" value="1"/>
</dbReference>
<dbReference type="InterPro" id="IPR005467">
    <property type="entry name" value="His_kinase_dom"/>
</dbReference>
<accession>A0A075H8U7</accession>
<keyword evidence="6" id="KW-0808">Transferase</keyword>
<organism evidence="13">
    <name type="scientific">uncultured marine group II/III euryarchaeote KM3_57_F04</name>
    <dbReference type="NCBI Taxonomy" id="1456465"/>
    <lineage>
        <taxon>Archaea</taxon>
        <taxon>Methanobacteriati</taxon>
        <taxon>Methanobacteriota</taxon>
        <taxon>environmental samples</taxon>
    </lineage>
</organism>
<dbReference type="InterPro" id="IPR036097">
    <property type="entry name" value="HisK_dim/P_sf"/>
</dbReference>
<keyword evidence="7" id="KW-0547">Nucleotide-binding</keyword>
<dbReference type="CDD" id="cd00082">
    <property type="entry name" value="HisKA"/>
    <property type="match status" value="1"/>
</dbReference>
<dbReference type="InterPro" id="IPR003661">
    <property type="entry name" value="HisK_dim/P_dom"/>
</dbReference>
<dbReference type="PANTHER" id="PTHR43047">
    <property type="entry name" value="TWO-COMPONENT HISTIDINE PROTEIN KINASE"/>
    <property type="match status" value="1"/>
</dbReference>
<dbReference type="InterPro" id="IPR003594">
    <property type="entry name" value="HATPase_dom"/>
</dbReference>
<evidence type="ECO:0000259" key="12">
    <source>
        <dbReference type="PROSITE" id="PS50109"/>
    </source>
</evidence>
<dbReference type="SUPFAM" id="SSF47384">
    <property type="entry name" value="Homodimeric domain of signal transducing histidine kinase"/>
    <property type="match status" value="1"/>
</dbReference>
<evidence type="ECO:0000256" key="6">
    <source>
        <dbReference type="ARBA" id="ARBA00022679"/>
    </source>
</evidence>
<dbReference type="SMART" id="SM00388">
    <property type="entry name" value="HisKA"/>
    <property type="match status" value="1"/>
</dbReference>
<protein>
    <recommendedName>
        <fullName evidence="3">histidine kinase</fullName>
        <ecNumber evidence="3">2.7.13.3</ecNumber>
    </recommendedName>
</protein>
<comment type="catalytic activity">
    <reaction evidence="1">
        <text>ATP + protein L-histidine = ADP + protein N-phospho-L-histidine.</text>
        <dbReference type="EC" id="2.7.13.3"/>
    </reaction>
</comment>
<reference evidence="13" key="1">
    <citation type="journal article" date="2014" name="Genome Biol. Evol.">
        <title>Pangenome evidence for extensive interdomain horizontal transfer affecting lineage core and shell genes in uncultured planktonic thaumarchaeota and euryarchaeota.</title>
        <authorList>
            <person name="Deschamps P."/>
            <person name="Zivanovic Y."/>
            <person name="Moreira D."/>
            <person name="Rodriguez-Valera F."/>
            <person name="Lopez-Garcia P."/>
        </authorList>
    </citation>
    <scope>NUCLEOTIDE SEQUENCE</scope>
</reference>
<keyword evidence="10" id="KW-0902">Two-component regulatory system</keyword>
<comment type="subcellular location">
    <subcellularLocation>
        <location evidence="2">Cell membrane</location>
    </subcellularLocation>
</comment>
<dbReference type="SMART" id="SM00387">
    <property type="entry name" value="HATPase_c"/>
    <property type="match status" value="1"/>
</dbReference>
<dbReference type="InterPro" id="IPR036890">
    <property type="entry name" value="HATPase_C_sf"/>
</dbReference>
<dbReference type="Gene3D" id="3.30.565.10">
    <property type="entry name" value="Histidine kinase-like ATPase, C-terminal domain"/>
    <property type="match status" value="1"/>
</dbReference>
<evidence type="ECO:0000256" key="11">
    <source>
        <dbReference type="ARBA" id="ARBA00023136"/>
    </source>
</evidence>
<evidence type="ECO:0000256" key="4">
    <source>
        <dbReference type="ARBA" id="ARBA00022475"/>
    </source>
</evidence>
<keyword evidence="11" id="KW-0472">Membrane</keyword>
<dbReference type="CDD" id="cd16922">
    <property type="entry name" value="HATPase_EvgS-ArcB-TorS-like"/>
    <property type="match status" value="1"/>
</dbReference>
<dbReference type="EC" id="2.7.13.3" evidence="3"/>
<dbReference type="Gene3D" id="1.10.287.130">
    <property type="match status" value="1"/>
</dbReference>
<evidence type="ECO:0000256" key="8">
    <source>
        <dbReference type="ARBA" id="ARBA00022777"/>
    </source>
</evidence>
<dbReference type="InterPro" id="IPR004358">
    <property type="entry name" value="Sig_transdc_His_kin-like_C"/>
</dbReference>
<dbReference type="PROSITE" id="PS50109">
    <property type="entry name" value="HIS_KIN"/>
    <property type="match status" value="1"/>
</dbReference>
<evidence type="ECO:0000256" key="10">
    <source>
        <dbReference type="ARBA" id="ARBA00023012"/>
    </source>
</evidence>
<dbReference type="GO" id="GO:0005524">
    <property type="term" value="F:ATP binding"/>
    <property type="evidence" value="ECO:0007669"/>
    <property type="project" value="UniProtKB-KW"/>
</dbReference>
<dbReference type="GO" id="GO:0005886">
    <property type="term" value="C:plasma membrane"/>
    <property type="evidence" value="ECO:0007669"/>
    <property type="project" value="UniProtKB-SubCell"/>
</dbReference>
<dbReference type="Pfam" id="PF08448">
    <property type="entry name" value="PAS_4"/>
    <property type="match status" value="1"/>
</dbReference>
<evidence type="ECO:0000256" key="3">
    <source>
        <dbReference type="ARBA" id="ARBA00012438"/>
    </source>
</evidence>
<evidence type="ECO:0000313" key="13">
    <source>
        <dbReference type="EMBL" id="AIF12936.1"/>
    </source>
</evidence>
<dbReference type="Pfam" id="PF00512">
    <property type="entry name" value="HisKA"/>
    <property type="match status" value="1"/>
</dbReference>
<name>A0A075H8U7_9EURY</name>
<proteinExistence type="predicted"/>
<keyword evidence="8 13" id="KW-0418">Kinase</keyword>
<dbReference type="Pfam" id="PF02518">
    <property type="entry name" value="HATPase_c"/>
    <property type="match status" value="1"/>
</dbReference>
<dbReference type="SUPFAM" id="SSF55874">
    <property type="entry name" value="ATPase domain of HSP90 chaperone/DNA topoisomerase II/histidine kinase"/>
    <property type="match status" value="1"/>
</dbReference>
<dbReference type="PANTHER" id="PTHR43047:SF78">
    <property type="entry name" value="SENSORY_REGULATORY PROTEIN RPFC"/>
    <property type="match status" value="1"/>
</dbReference>
<keyword evidence="4" id="KW-1003">Cell membrane</keyword>
<dbReference type="InterPro" id="IPR013656">
    <property type="entry name" value="PAS_4"/>
</dbReference>
<keyword evidence="5" id="KW-0597">Phosphoprotein</keyword>
<feature type="domain" description="Histidine kinase" evidence="12">
    <location>
        <begin position="161"/>
        <end position="376"/>
    </location>
</feature>
<dbReference type="PRINTS" id="PR00344">
    <property type="entry name" value="BCTRLSENSOR"/>
</dbReference>
<evidence type="ECO:0000256" key="5">
    <source>
        <dbReference type="ARBA" id="ARBA00022553"/>
    </source>
</evidence>
<dbReference type="GO" id="GO:0000155">
    <property type="term" value="F:phosphorelay sensor kinase activity"/>
    <property type="evidence" value="ECO:0007669"/>
    <property type="project" value="InterPro"/>
</dbReference>
<evidence type="ECO:0000256" key="9">
    <source>
        <dbReference type="ARBA" id="ARBA00022840"/>
    </source>
</evidence>
<evidence type="ECO:0000256" key="1">
    <source>
        <dbReference type="ARBA" id="ARBA00000085"/>
    </source>
</evidence>
<keyword evidence="9" id="KW-0067">ATP-binding</keyword>
<dbReference type="InterPro" id="IPR035965">
    <property type="entry name" value="PAS-like_dom_sf"/>
</dbReference>
<evidence type="ECO:0000256" key="7">
    <source>
        <dbReference type="ARBA" id="ARBA00022741"/>
    </source>
</evidence>
<dbReference type="FunFam" id="3.30.565.10:FF:000023">
    <property type="entry name" value="PAS domain-containing sensor histidine kinase"/>
    <property type="match status" value="1"/>
</dbReference>
<evidence type="ECO:0000256" key="2">
    <source>
        <dbReference type="ARBA" id="ARBA00004236"/>
    </source>
</evidence>
<sequence length="376" mass="40778">MAEDEVSEQEQLLDALHQRGEQLSNILRSINAGVVVVDGSGSVVMLNNVGKTRLGLSYSPELTLADFAAQFDWRDQDGIPFTKESFPVSDVLSTGAPIKELPVSRGEGDDALHFSLSATPLTGRDGSQIGAVVVFHEVTELVRLQNELQEMNEQRLGFYSGMSHELRTPLQGIVGYTDLLLEESEEGTFEQESLTAIRSSCDHLLSLVTDLLDISKIAAGRMELDKSPTEITPIIREAVSMVSPGAAEKGVTLKTNLADLGTHDVDERAIRQVVLNLISNAIKYTEKEGEVVVSCELSDDQIHILVRDTGVGMSDEDQQVIFREFVQVRGADGRQRAGTGLGLALSKQFIEMHGGTLIVTSKVGVGSTFIVNLPSE</sequence>
<dbReference type="AlphaFoldDB" id="A0A075H8U7"/>